<comment type="caution">
    <text evidence="1">The sequence shown here is derived from an EMBL/GenBank/DDBJ whole genome shotgun (WGS) entry which is preliminary data.</text>
</comment>
<proteinExistence type="predicted"/>
<dbReference type="Gene3D" id="2.20.28.160">
    <property type="match status" value="1"/>
</dbReference>
<name>A0AAE3KHH8_9PSEU</name>
<dbReference type="InterPro" id="IPR005906">
    <property type="entry name" value="LysW"/>
</dbReference>
<evidence type="ECO:0000313" key="1">
    <source>
        <dbReference type="EMBL" id="MCP2166897.1"/>
    </source>
</evidence>
<dbReference type="AlphaFoldDB" id="A0AAE3KHH8"/>
<dbReference type="Proteomes" id="UP001206128">
    <property type="component" value="Unassembled WGS sequence"/>
</dbReference>
<organism evidence="1 2">
    <name type="scientific">Goodfellowiella coeruleoviolacea</name>
    <dbReference type="NCBI Taxonomy" id="334858"/>
    <lineage>
        <taxon>Bacteria</taxon>
        <taxon>Bacillati</taxon>
        <taxon>Actinomycetota</taxon>
        <taxon>Actinomycetes</taxon>
        <taxon>Pseudonocardiales</taxon>
        <taxon>Pseudonocardiaceae</taxon>
        <taxon>Goodfellowiella</taxon>
    </lineage>
</organism>
<evidence type="ECO:0000313" key="2">
    <source>
        <dbReference type="Proteomes" id="UP001206128"/>
    </source>
</evidence>
<dbReference type="RefSeq" id="WP_253773221.1">
    <property type="nucleotide sequence ID" value="NZ_JAMTCK010000008.1"/>
</dbReference>
<accession>A0AAE3KHH8</accession>
<dbReference type="NCBIfam" id="TIGR01206">
    <property type="entry name" value="lysW"/>
    <property type="match status" value="1"/>
</dbReference>
<dbReference type="EMBL" id="JAMTCK010000008">
    <property type="protein sequence ID" value="MCP2166897.1"/>
    <property type="molecule type" value="Genomic_DNA"/>
</dbReference>
<gene>
    <name evidence="1" type="ORF">LX83_003769</name>
</gene>
<sequence>MSVQSCPECAADVAFAAPPELNEIIECGECAGELEVVSVDPLIIAVAPEAEEDWGE</sequence>
<reference evidence="1" key="1">
    <citation type="submission" date="2022-06" db="EMBL/GenBank/DDBJ databases">
        <title>Genomic Encyclopedia of Archaeal and Bacterial Type Strains, Phase II (KMG-II): from individual species to whole genera.</title>
        <authorList>
            <person name="Goeker M."/>
        </authorList>
    </citation>
    <scope>NUCLEOTIDE SEQUENCE</scope>
    <source>
        <strain evidence="1">DSM 43935</strain>
    </source>
</reference>
<dbReference type="Pfam" id="PF21344">
    <property type="entry name" value="Zn_ribbon_LysW"/>
    <property type="match status" value="1"/>
</dbReference>
<keyword evidence="2" id="KW-1185">Reference proteome</keyword>
<protein>
    <submittedName>
        <fullName evidence="1">Alpha-aminoadipate carrier protein LysW</fullName>
    </submittedName>
</protein>